<evidence type="ECO:0000313" key="2">
    <source>
        <dbReference type="EMBL" id="CCG43323.1"/>
    </source>
</evidence>
<dbReference type="eggNOG" id="ENOG5033IHW">
    <property type="taxonomic scope" value="Bacteria"/>
</dbReference>
<dbReference type="InterPro" id="IPR010982">
    <property type="entry name" value="Lambda_DNA-bd_dom_sf"/>
</dbReference>
<name>H8FY85_MAGML</name>
<dbReference type="GO" id="GO:0003677">
    <property type="term" value="F:DNA binding"/>
    <property type="evidence" value="ECO:0007669"/>
    <property type="project" value="InterPro"/>
</dbReference>
<dbReference type="SUPFAM" id="SSF47413">
    <property type="entry name" value="lambda repressor-like DNA-binding domains"/>
    <property type="match status" value="1"/>
</dbReference>
<keyword evidence="3" id="KW-1185">Reference proteome</keyword>
<sequence length="157" mass="18016">MRVVGHKKNHEDDNARDRQVMADNQARNHSLPSVQDYLTKQIELSGAPQRQIAKDAGFSSPQMLSMIKKGDARLPMDKIEPLAIVLGVDPARFMQIWFNDYHPFYLRLIERSLGATMTDNEREILSFIREASGNTDPRLNEDVKHDLTKAFRRADQP</sequence>
<dbReference type="EMBL" id="CAHP01000060">
    <property type="protein sequence ID" value="CCG43323.1"/>
    <property type="molecule type" value="Genomic_DNA"/>
</dbReference>
<evidence type="ECO:0000313" key="3">
    <source>
        <dbReference type="Proteomes" id="UP000004169"/>
    </source>
</evidence>
<dbReference type="Gene3D" id="1.10.260.40">
    <property type="entry name" value="lambda repressor-like DNA-binding domains"/>
    <property type="match status" value="1"/>
</dbReference>
<accession>H8FY85</accession>
<protein>
    <recommendedName>
        <fullName evidence="1">HTH cro/C1-type domain-containing protein</fullName>
    </recommendedName>
</protein>
<dbReference type="InterPro" id="IPR001387">
    <property type="entry name" value="Cro/C1-type_HTH"/>
</dbReference>
<dbReference type="Proteomes" id="UP000004169">
    <property type="component" value="Unassembled WGS sequence"/>
</dbReference>
<dbReference type="PROSITE" id="PS50943">
    <property type="entry name" value="HTH_CROC1"/>
    <property type="match status" value="1"/>
</dbReference>
<comment type="caution">
    <text evidence="2">The sequence shown here is derived from an EMBL/GenBank/DDBJ whole genome shotgun (WGS) entry which is preliminary data.</text>
</comment>
<organism evidence="2 3">
    <name type="scientific">Magnetospirillum molischianum DSM 120</name>
    <dbReference type="NCBI Taxonomy" id="1150626"/>
    <lineage>
        <taxon>Bacteria</taxon>
        <taxon>Pseudomonadati</taxon>
        <taxon>Pseudomonadota</taxon>
        <taxon>Alphaproteobacteria</taxon>
        <taxon>Rhodospirillales</taxon>
        <taxon>Rhodospirillaceae</taxon>
        <taxon>Magnetospirillum</taxon>
    </lineage>
</organism>
<dbReference type="STRING" id="1150626.PHAMO_80114"/>
<gene>
    <name evidence="2" type="ORF">PHAMO_80114</name>
</gene>
<proteinExistence type="predicted"/>
<reference evidence="2 3" key="1">
    <citation type="journal article" date="2012" name="J. Bacteriol.">
        <title>Draft Genome Sequence of the Purple Photosynthetic Bacterium Phaeospirillum molischianum DSM120, a Particularly Versatile Bacterium.</title>
        <authorList>
            <person name="Duquesne K."/>
            <person name="Prima V."/>
            <person name="Ji B."/>
            <person name="Rouy Z."/>
            <person name="Medigue C."/>
            <person name="Talla E."/>
            <person name="Sturgis J.N."/>
        </authorList>
    </citation>
    <scope>NUCLEOTIDE SEQUENCE [LARGE SCALE GENOMIC DNA]</scope>
    <source>
        <strain evidence="3">DSM120</strain>
    </source>
</reference>
<feature type="domain" description="HTH cro/C1-type" evidence="1">
    <location>
        <begin position="49"/>
        <end position="93"/>
    </location>
</feature>
<dbReference type="AlphaFoldDB" id="H8FY85"/>
<evidence type="ECO:0000259" key="1">
    <source>
        <dbReference type="PROSITE" id="PS50943"/>
    </source>
</evidence>